<evidence type="ECO:0000256" key="7">
    <source>
        <dbReference type="SAM" id="Phobius"/>
    </source>
</evidence>
<keyword evidence="11" id="KW-1185">Reference proteome</keyword>
<dbReference type="GO" id="GO:0034040">
    <property type="term" value="F:ATPase-coupled lipid transmembrane transporter activity"/>
    <property type="evidence" value="ECO:0007669"/>
    <property type="project" value="TreeGrafter"/>
</dbReference>
<reference evidence="10 11" key="1">
    <citation type="submission" date="2019-05" db="EMBL/GenBank/DDBJ databases">
        <title>Streptomyces marianii sp. nov., a novel marine actinomycete from southern coast of India.</title>
        <authorList>
            <person name="Iniyan A.M."/>
            <person name="Wink J."/>
            <person name="Ramprasad E."/>
            <person name="Ramana C.V."/>
            <person name="Bunk B."/>
            <person name="Sproer C."/>
            <person name="Joseph F.-J.R.S."/>
            <person name="Vincent S.G.P."/>
        </authorList>
    </citation>
    <scope>NUCLEOTIDE SEQUENCE [LARGE SCALE GENOMIC DNA]</scope>
    <source>
        <strain evidence="10 11">ICN19</strain>
    </source>
</reference>
<dbReference type="PANTHER" id="PTHR24221">
    <property type="entry name" value="ATP-BINDING CASSETTE SUB-FAMILY B"/>
    <property type="match status" value="1"/>
</dbReference>
<evidence type="ECO:0000256" key="5">
    <source>
        <dbReference type="ARBA" id="ARBA00022989"/>
    </source>
</evidence>
<comment type="subcellular location">
    <subcellularLocation>
        <location evidence="1">Cell membrane</location>
        <topology evidence="1">Multi-pass membrane protein</topology>
    </subcellularLocation>
</comment>
<dbReference type="GO" id="GO:0140359">
    <property type="term" value="F:ABC-type transporter activity"/>
    <property type="evidence" value="ECO:0007669"/>
    <property type="project" value="InterPro"/>
</dbReference>
<dbReference type="OrthoDB" id="9806127at2"/>
<protein>
    <submittedName>
        <fullName evidence="10">ABC transporter ATP-binding protein</fullName>
    </submittedName>
</protein>
<dbReference type="Proteomes" id="UP000305921">
    <property type="component" value="Unassembled WGS sequence"/>
</dbReference>
<dbReference type="Gene3D" id="1.20.1560.10">
    <property type="entry name" value="ABC transporter type 1, transmembrane domain"/>
    <property type="match status" value="1"/>
</dbReference>
<feature type="transmembrane region" description="Helical" evidence="7">
    <location>
        <begin position="42"/>
        <end position="64"/>
    </location>
</feature>
<gene>
    <name evidence="10" type="ORF">FEF34_08390</name>
</gene>
<feature type="transmembrane region" description="Helical" evidence="7">
    <location>
        <begin position="84"/>
        <end position="105"/>
    </location>
</feature>
<dbReference type="SUPFAM" id="SSF52540">
    <property type="entry name" value="P-loop containing nucleoside triphosphate hydrolases"/>
    <property type="match status" value="1"/>
</dbReference>
<proteinExistence type="predicted"/>
<keyword evidence="5 7" id="KW-1133">Transmembrane helix</keyword>
<dbReference type="InterPro" id="IPR003593">
    <property type="entry name" value="AAA+_ATPase"/>
</dbReference>
<evidence type="ECO:0000256" key="3">
    <source>
        <dbReference type="ARBA" id="ARBA00022741"/>
    </source>
</evidence>
<sequence>MPAASPDSRRRGTTASLRSLTENARFAAQLAWRADRRSLLQVLMAQLVSALGLLVVLLLVRHAIGGALPAVGGGPASGPQQRWLIPLLAGMVALGTGAGVLRVIAAARQRILAVKVDQYAVAQVLRAANRAELAEFEDPVFHDRLQRAVFASRSQPTMVVTALIGALQAVLTVGAVGAVFALTVWWLFPLALLSTLPTLQASRKERSAGYDLHHSLSENRRARQYLERLLTGRDEAKEIRSLGLGSTLRNRWSQQFRQEIEQVEDMHRAHVRRKITARLSGDLMTASVIAAMWWLVSVEAIGLPTAITALVGLWQISLRMQMIGALLNGLGESVLYLQDLRSFGMAPDGADAPQRPAEQGAFVALQADSVGFSYPGSAAPALKGVDVTLRAGEIVALVGVNGSGKTTLAKILAGLYRPSHGRLEFNGQPDPDPEQLRRTSAVVFQDFVRYKLPAVDNITYGRPEAQPDRERAALAAEHAGAHAFLTRLPDGYDTVLSKEFSEGSDLSLGQWQRLALARAFYRDSDFVVLDEPTASLDPQAEADLFGHIRELFAGRTVLLITHRFANVREADRIYVLDAGRIVEQGDHDCLLAADGMYARLYRLQAEAYQDAYVPGQAAGAAVAQKL</sequence>
<dbReference type="GO" id="GO:0016887">
    <property type="term" value="F:ATP hydrolysis activity"/>
    <property type="evidence" value="ECO:0007669"/>
    <property type="project" value="InterPro"/>
</dbReference>
<feature type="domain" description="ABC transporter" evidence="8">
    <location>
        <begin position="365"/>
        <end position="603"/>
    </location>
</feature>
<dbReference type="Gene3D" id="3.40.50.300">
    <property type="entry name" value="P-loop containing nucleotide triphosphate hydrolases"/>
    <property type="match status" value="1"/>
</dbReference>
<evidence type="ECO:0000256" key="2">
    <source>
        <dbReference type="ARBA" id="ARBA00022692"/>
    </source>
</evidence>
<dbReference type="SMART" id="SM00382">
    <property type="entry name" value="AAA"/>
    <property type="match status" value="1"/>
</dbReference>
<dbReference type="InterPro" id="IPR027417">
    <property type="entry name" value="P-loop_NTPase"/>
</dbReference>
<evidence type="ECO:0000259" key="9">
    <source>
        <dbReference type="PROSITE" id="PS50929"/>
    </source>
</evidence>
<dbReference type="InterPro" id="IPR017871">
    <property type="entry name" value="ABC_transporter-like_CS"/>
</dbReference>
<keyword evidence="4 10" id="KW-0067">ATP-binding</keyword>
<keyword evidence="2 7" id="KW-0812">Transmembrane</keyword>
<evidence type="ECO:0000256" key="1">
    <source>
        <dbReference type="ARBA" id="ARBA00004651"/>
    </source>
</evidence>
<evidence type="ECO:0000256" key="6">
    <source>
        <dbReference type="ARBA" id="ARBA00023136"/>
    </source>
</evidence>
<feature type="transmembrane region" description="Helical" evidence="7">
    <location>
        <begin position="291"/>
        <end position="314"/>
    </location>
</feature>
<evidence type="ECO:0000313" key="10">
    <source>
        <dbReference type="EMBL" id="TLQ43158.1"/>
    </source>
</evidence>
<dbReference type="EMBL" id="VAWE01000001">
    <property type="protein sequence ID" value="TLQ43158.1"/>
    <property type="molecule type" value="Genomic_DNA"/>
</dbReference>
<dbReference type="InterPro" id="IPR039421">
    <property type="entry name" value="Type_1_exporter"/>
</dbReference>
<dbReference type="AlphaFoldDB" id="A0A5R9DZS1"/>
<dbReference type="PROSITE" id="PS50893">
    <property type="entry name" value="ABC_TRANSPORTER_2"/>
    <property type="match status" value="1"/>
</dbReference>
<feature type="transmembrane region" description="Helical" evidence="7">
    <location>
        <begin position="162"/>
        <end position="188"/>
    </location>
</feature>
<name>A0A5R9DZS1_9ACTN</name>
<comment type="caution">
    <text evidence="10">The sequence shown here is derived from an EMBL/GenBank/DDBJ whole genome shotgun (WGS) entry which is preliminary data.</text>
</comment>
<evidence type="ECO:0000313" key="11">
    <source>
        <dbReference type="Proteomes" id="UP000305921"/>
    </source>
</evidence>
<dbReference type="RefSeq" id="WP_138052582.1">
    <property type="nucleotide sequence ID" value="NZ_VAWE01000001.1"/>
</dbReference>
<feature type="domain" description="ABC transmembrane type-1" evidence="9">
    <location>
        <begin position="42"/>
        <end position="332"/>
    </location>
</feature>
<evidence type="ECO:0000256" key="4">
    <source>
        <dbReference type="ARBA" id="ARBA00022840"/>
    </source>
</evidence>
<dbReference type="GO" id="GO:0005886">
    <property type="term" value="C:plasma membrane"/>
    <property type="evidence" value="ECO:0007669"/>
    <property type="project" value="UniProtKB-SubCell"/>
</dbReference>
<dbReference type="InterPro" id="IPR036640">
    <property type="entry name" value="ABC1_TM_sf"/>
</dbReference>
<dbReference type="SUPFAM" id="SSF90123">
    <property type="entry name" value="ABC transporter transmembrane region"/>
    <property type="match status" value="1"/>
</dbReference>
<accession>A0A5R9DZS1</accession>
<evidence type="ECO:0000259" key="8">
    <source>
        <dbReference type="PROSITE" id="PS50893"/>
    </source>
</evidence>
<keyword evidence="6 7" id="KW-0472">Membrane</keyword>
<dbReference type="PROSITE" id="PS50929">
    <property type="entry name" value="ABC_TM1F"/>
    <property type="match status" value="1"/>
</dbReference>
<dbReference type="InterPro" id="IPR003439">
    <property type="entry name" value="ABC_transporter-like_ATP-bd"/>
</dbReference>
<keyword evidence="3" id="KW-0547">Nucleotide-binding</keyword>
<dbReference type="InterPro" id="IPR011527">
    <property type="entry name" value="ABC1_TM_dom"/>
</dbReference>
<dbReference type="Pfam" id="PF00005">
    <property type="entry name" value="ABC_tran"/>
    <property type="match status" value="1"/>
</dbReference>
<organism evidence="10 11">
    <name type="scientific">Streptomyces marianii</name>
    <dbReference type="NCBI Taxonomy" id="1817406"/>
    <lineage>
        <taxon>Bacteria</taxon>
        <taxon>Bacillati</taxon>
        <taxon>Actinomycetota</taxon>
        <taxon>Actinomycetes</taxon>
        <taxon>Kitasatosporales</taxon>
        <taxon>Streptomycetaceae</taxon>
        <taxon>Streptomyces</taxon>
    </lineage>
</organism>
<dbReference type="PANTHER" id="PTHR24221:SF646">
    <property type="entry name" value="HAEMOLYSIN SECRETION ATP-BINDING PROTEIN"/>
    <property type="match status" value="1"/>
</dbReference>
<dbReference type="GO" id="GO:0005524">
    <property type="term" value="F:ATP binding"/>
    <property type="evidence" value="ECO:0007669"/>
    <property type="project" value="UniProtKB-KW"/>
</dbReference>
<dbReference type="PROSITE" id="PS00211">
    <property type="entry name" value="ABC_TRANSPORTER_1"/>
    <property type="match status" value="1"/>
</dbReference>